<dbReference type="HOGENOM" id="CLU_095956_0_0_2"/>
<comment type="similarity">
    <text evidence="1">Belongs to the UPF0215 family.</text>
</comment>
<dbReference type="EMBL" id="CP003098">
    <property type="protein sequence ID" value="AET33786.1"/>
    <property type="molecule type" value="Genomic_DNA"/>
</dbReference>
<dbReference type="PANTHER" id="PTHR39518">
    <property type="entry name" value="UPF0215 PROTEIN MJ1150"/>
    <property type="match status" value="1"/>
</dbReference>
<organism evidence="2 3">
    <name type="scientific">Pyrobaculum ferrireducens</name>
    <dbReference type="NCBI Taxonomy" id="1104324"/>
    <lineage>
        <taxon>Archaea</taxon>
        <taxon>Thermoproteota</taxon>
        <taxon>Thermoprotei</taxon>
        <taxon>Thermoproteales</taxon>
        <taxon>Thermoproteaceae</taxon>
        <taxon>Pyrobaculum</taxon>
    </lineage>
</organism>
<name>G7VCA0_9CREN</name>
<dbReference type="BioCyc" id="PSP1104324:GJSN-2346-MONOMER"/>
<reference evidence="2 3" key="1">
    <citation type="journal article" date="2012" name="J. Bacteriol.">
        <title>Complete genome sequence of strain 1860, a crenarchaeon of the genus pyrobaculum able to grow with various electron acceptors.</title>
        <authorList>
            <person name="Mardanov A.V."/>
            <person name="Gumerov V.M."/>
            <person name="Slobodkina G.B."/>
            <person name="Beletsky A.V."/>
            <person name="Bonch-Osmolovskaya E.A."/>
            <person name="Ravin N.V."/>
            <person name="Skryabin K.G."/>
        </authorList>
    </citation>
    <scope>NUCLEOTIDE SEQUENCE [LARGE SCALE GENOMIC DNA]</scope>
    <source>
        <strain evidence="2 3">1860</strain>
    </source>
</reference>
<dbReference type="AlphaFoldDB" id="G7VCA0"/>
<dbReference type="Pfam" id="PF01949">
    <property type="entry name" value="Endo_dU"/>
    <property type="match status" value="1"/>
</dbReference>
<evidence type="ECO:0000256" key="1">
    <source>
        <dbReference type="HAMAP-Rule" id="MF_00582"/>
    </source>
</evidence>
<gene>
    <name evidence="2" type="ORF">P186_2400</name>
</gene>
<dbReference type="PIRSF" id="PIRSF006380">
    <property type="entry name" value="UCP006380"/>
    <property type="match status" value="1"/>
</dbReference>
<proteinExistence type="inferred from homology"/>
<accession>G7VCA0</accession>
<dbReference type="KEGG" id="pyr:P186_2400"/>
<dbReference type="HAMAP" id="MF_00582">
    <property type="entry name" value="UPF0215"/>
    <property type="match status" value="1"/>
</dbReference>
<dbReference type="eggNOG" id="arCOG00928">
    <property type="taxonomic scope" value="Archaea"/>
</dbReference>
<dbReference type="InterPro" id="IPR002802">
    <property type="entry name" value="Endo_dU"/>
</dbReference>
<protein>
    <recommendedName>
        <fullName evidence="1">UPF0215 protein P186_2400</fullName>
    </recommendedName>
</protein>
<dbReference type="Gene3D" id="3.30.2170.10">
    <property type="entry name" value="archaeoglobus fulgidus dsm 4304 superfamily"/>
    <property type="match status" value="1"/>
</dbReference>
<evidence type="ECO:0000313" key="3">
    <source>
        <dbReference type="Proteomes" id="UP000005867"/>
    </source>
</evidence>
<keyword evidence="3" id="KW-1185">Reference proteome</keyword>
<dbReference type="PANTHER" id="PTHR39518:SF2">
    <property type="entry name" value="UPF0215 PROTEIN MJ1150"/>
    <property type="match status" value="1"/>
</dbReference>
<sequence>MRPRRSSPTSYPRYLSKNFKVVAIAESFRLEDGESVYVGVRARRDGVVEDVAFAKAKLGGRDGTEAAARILGAVLRRDVSLVMLDGCIVSFYNWIDGEALYTSFQKPVACYVFEEPGGHVEEAVKKLFPDWEERLEAIRRLGPPTLYYTRDGFKIYVRSWGIDPIDAGKAAEACMKFGKMPEPLRIAKIIASGARQFLKTLRAAGYQWSPGGSSS</sequence>
<dbReference type="STRING" id="1104324.P186_2400"/>
<dbReference type="Proteomes" id="UP000005867">
    <property type="component" value="Chromosome"/>
</dbReference>
<evidence type="ECO:0000313" key="2">
    <source>
        <dbReference type="EMBL" id="AET33786.1"/>
    </source>
</evidence>